<reference evidence="3" key="1">
    <citation type="journal article" date="2019" name="Int. J. Syst. Evol. Microbiol.">
        <title>The Global Catalogue of Microorganisms (GCM) 10K type strain sequencing project: providing services to taxonomists for standard genome sequencing and annotation.</title>
        <authorList>
            <consortium name="The Broad Institute Genomics Platform"/>
            <consortium name="The Broad Institute Genome Sequencing Center for Infectious Disease"/>
            <person name="Wu L."/>
            <person name="Ma J."/>
        </authorList>
    </citation>
    <scope>NUCLEOTIDE SEQUENCE [LARGE SCALE GENOMIC DNA]</scope>
    <source>
        <strain evidence="3">JCM 16950</strain>
    </source>
</reference>
<dbReference type="EMBL" id="BAABAF010000012">
    <property type="protein sequence ID" value="GAA3776834.1"/>
    <property type="molecule type" value="Genomic_DNA"/>
</dbReference>
<dbReference type="Proteomes" id="UP001500540">
    <property type="component" value="Unassembled WGS sequence"/>
</dbReference>
<evidence type="ECO:0000313" key="2">
    <source>
        <dbReference type="EMBL" id="GAA3776834.1"/>
    </source>
</evidence>
<evidence type="ECO:0000259" key="1">
    <source>
        <dbReference type="PROSITE" id="PS50994"/>
    </source>
</evidence>
<gene>
    <name evidence="2" type="ORF">GCM10022240_30380</name>
</gene>
<dbReference type="InterPro" id="IPR036397">
    <property type="entry name" value="RNaseH_sf"/>
</dbReference>
<name>A0ABP7H2Z1_9MICO</name>
<feature type="domain" description="Integrase catalytic" evidence="1">
    <location>
        <begin position="171"/>
        <end position="351"/>
    </location>
</feature>
<dbReference type="SUPFAM" id="SSF53098">
    <property type="entry name" value="Ribonuclease H-like"/>
    <property type="match status" value="1"/>
</dbReference>
<comment type="caution">
    <text evidence="2">The sequence shown here is derived from an EMBL/GenBank/DDBJ whole genome shotgun (WGS) entry which is preliminary data.</text>
</comment>
<organism evidence="2 3">
    <name type="scientific">Microbacterium kribbense</name>
    <dbReference type="NCBI Taxonomy" id="433645"/>
    <lineage>
        <taxon>Bacteria</taxon>
        <taxon>Bacillati</taxon>
        <taxon>Actinomycetota</taxon>
        <taxon>Actinomycetes</taxon>
        <taxon>Micrococcales</taxon>
        <taxon>Microbacteriaceae</taxon>
        <taxon>Microbacterium</taxon>
    </lineage>
</organism>
<dbReference type="InterPro" id="IPR012337">
    <property type="entry name" value="RNaseH-like_sf"/>
</dbReference>
<proteinExistence type="predicted"/>
<accession>A0ABP7H2Z1</accession>
<sequence length="406" mass="45452">MWATPVSMELTMTQRQAVTKKKALAYRSADRAGKGRILTELVELTGWHRDYARAALRAALTLKVVRPRVGRAPTYGSAVTRALVKCWAVLRAPAGKRLAPMLGVLVPLLRRDNELDLTDAEAALLVRMSAATIDRRLAPERAKLISRGRSHTKPGTLLKSQIPIRTWADWDDAVPGFVEIDLVGHEGGNASGGFCFTLTVTDIATGWTVNRSVQNKAEKWVFEALMHVGRVFPFPIIGIDSDNGSEFINHHLFDYCVANKITFTRSRASHSNDGAHVEQKNWTHVRELVGYLRYDTPAELALLNEIWELDRVFTNYLLPQQKLVFKQRNGAKVTKRYDTATTPHQRAIERSDMRKMPIIRMNAEFKKVHPAAQSRQILALTGRLEVLALAKKPAAVKPPVNSAWNA</sequence>
<dbReference type="PROSITE" id="PS50994">
    <property type="entry name" value="INTEGRASE"/>
    <property type="match status" value="1"/>
</dbReference>
<protein>
    <submittedName>
        <fullName evidence="2">DDE-type integrase/transposase/recombinase</fullName>
    </submittedName>
</protein>
<dbReference type="InterPro" id="IPR001584">
    <property type="entry name" value="Integrase_cat-core"/>
</dbReference>
<dbReference type="Gene3D" id="3.30.420.10">
    <property type="entry name" value="Ribonuclease H-like superfamily/Ribonuclease H"/>
    <property type="match status" value="1"/>
</dbReference>
<keyword evidence="3" id="KW-1185">Reference proteome</keyword>
<evidence type="ECO:0000313" key="3">
    <source>
        <dbReference type="Proteomes" id="UP001500540"/>
    </source>
</evidence>